<feature type="region of interest" description="Disordered" evidence="1">
    <location>
        <begin position="17"/>
        <end position="41"/>
    </location>
</feature>
<sequence length="340" mass="37508">MTSKGISRPNAEQLRLNLESWEAAGDSEEMTAGPSSQCSHWTLSAATPPLSLQSSSIYSLKSSAHSTSTRSSYYPDARDDPRRYAFLPPQAAQMNRHSELITSPPVLVLKLYRRKRGRKTAKKISAVAHSSTKALGKFLRLQANSPSHEILHGSPRLPRKLRRPPPQHIRVGDAMQISAPFPSGDKAGFEPGPPPPPTCAEAKKGLPSRWYRPSLARSRSQNQNPRVVEISSPFPIRNPPPGATPLVLDIRGGRSPRRKLQSPLIRPGGPRTPKLYMKFPTQGGVSVTREVFRRAKSERRAACVPGWDYDECSEEGQPSLVHAMSTIRRGKDRPFPVAEA</sequence>
<organism evidence="2 3">
    <name type="scientific">Mycena maculata</name>
    <dbReference type="NCBI Taxonomy" id="230809"/>
    <lineage>
        <taxon>Eukaryota</taxon>
        <taxon>Fungi</taxon>
        <taxon>Dikarya</taxon>
        <taxon>Basidiomycota</taxon>
        <taxon>Agaricomycotina</taxon>
        <taxon>Agaricomycetes</taxon>
        <taxon>Agaricomycetidae</taxon>
        <taxon>Agaricales</taxon>
        <taxon>Marasmiineae</taxon>
        <taxon>Mycenaceae</taxon>
        <taxon>Mycena</taxon>
    </lineage>
</organism>
<comment type="caution">
    <text evidence="2">The sequence shown here is derived from an EMBL/GenBank/DDBJ whole genome shotgun (WGS) entry which is preliminary data.</text>
</comment>
<gene>
    <name evidence="2" type="ORF">DFH07DRAFT_244652</name>
</gene>
<reference evidence="2" key="1">
    <citation type="submission" date="2023-03" db="EMBL/GenBank/DDBJ databases">
        <title>Massive genome expansion in bonnet fungi (Mycena s.s.) driven by repeated elements and novel gene families across ecological guilds.</title>
        <authorList>
            <consortium name="Lawrence Berkeley National Laboratory"/>
            <person name="Harder C.B."/>
            <person name="Miyauchi S."/>
            <person name="Viragh M."/>
            <person name="Kuo A."/>
            <person name="Thoen E."/>
            <person name="Andreopoulos B."/>
            <person name="Lu D."/>
            <person name="Skrede I."/>
            <person name="Drula E."/>
            <person name="Henrissat B."/>
            <person name="Morin E."/>
            <person name="Kohler A."/>
            <person name="Barry K."/>
            <person name="LaButti K."/>
            <person name="Morin E."/>
            <person name="Salamov A."/>
            <person name="Lipzen A."/>
            <person name="Mereny Z."/>
            <person name="Hegedus B."/>
            <person name="Baldrian P."/>
            <person name="Stursova M."/>
            <person name="Weitz H."/>
            <person name="Taylor A."/>
            <person name="Grigoriev I.V."/>
            <person name="Nagy L.G."/>
            <person name="Martin F."/>
            <person name="Kauserud H."/>
        </authorList>
    </citation>
    <scope>NUCLEOTIDE SEQUENCE</scope>
    <source>
        <strain evidence="2">CBHHK188m</strain>
    </source>
</reference>
<dbReference type="Proteomes" id="UP001215280">
    <property type="component" value="Unassembled WGS sequence"/>
</dbReference>
<keyword evidence="3" id="KW-1185">Reference proteome</keyword>
<protein>
    <submittedName>
        <fullName evidence="2">Uncharacterized protein</fullName>
    </submittedName>
</protein>
<name>A0AAD7HSD3_9AGAR</name>
<proteinExistence type="predicted"/>
<accession>A0AAD7HSD3</accession>
<dbReference type="AlphaFoldDB" id="A0AAD7HSD3"/>
<feature type="region of interest" description="Disordered" evidence="1">
    <location>
        <begin position="215"/>
        <end position="274"/>
    </location>
</feature>
<evidence type="ECO:0000313" key="2">
    <source>
        <dbReference type="EMBL" id="KAJ7726282.1"/>
    </source>
</evidence>
<evidence type="ECO:0000313" key="3">
    <source>
        <dbReference type="Proteomes" id="UP001215280"/>
    </source>
</evidence>
<dbReference type="EMBL" id="JARJLG010000221">
    <property type="protein sequence ID" value="KAJ7726282.1"/>
    <property type="molecule type" value="Genomic_DNA"/>
</dbReference>
<feature type="region of interest" description="Disordered" evidence="1">
    <location>
        <begin position="185"/>
        <end position="204"/>
    </location>
</feature>
<evidence type="ECO:0000256" key="1">
    <source>
        <dbReference type="SAM" id="MobiDB-lite"/>
    </source>
</evidence>